<dbReference type="EMBL" id="CAFBQU010000069">
    <property type="protein sequence ID" value="CAB5067852.1"/>
    <property type="molecule type" value="Genomic_DNA"/>
</dbReference>
<dbReference type="SUPFAM" id="SSF81891">
    <property type="entry name" value="Poly A polymerase C-terminal region-like"/>
    <property type="match status" value="1"/>
</dbReference>
<dbReference type="SUPFAM" id="SSF81301">
    <property type="entry name" value="Nucleotidyltransferase"/>
    <property type="match status" value="1"/>
</dbReference>
<dbReference type="PANTHER" id="PTHR46173">
    <property type="entry name" value="CCA TRNA NUCLEOTIDYLTRANSFERASE 1, MITOCHONDRIAL"/>
    <property type="match status" value="1"/>
</dbReference>
<reference evidence="10" key="1">
    <citation type="submission" date="2020-05" db="EMBL/GenBank/DDBJ databases">
        <authorList>
            <person name="Chiriac C."/>
            <person name="Salcher M."/>
            <person name="Ghai R."/>
            <person name="Kavagutti S V."/>
        </authorList>
    </citation>
    <scope>NUCLEOTIDE SEQUENCE</scope>
</reference>
<dbReference type="InterPro" id="IPR032828">
    <property type="entry name" value="PolyA_RNA-bd"/>
</dbReference>
<keyword evidence="4" id="KW-0548">Nucleotidyltransferase</keyword>
<dbReference type="GO" id="GO:0008033">
    <property type="term" value="P:tRNA processing"/>
    <property type="evidence" value="ECO:0007669"/>
    <property type="project" value="UniProtKB-KW"/>
</dbReference>
<evidence type="ECO:0000256" key="4">
    <source>
        <dbReference type="ARBA" id="ARBA00022695"/>
    </source>
</evidence>
<dbReference type="NCBIfam" id="TIGR00277">
    <property type="entry name" value="HDIG"/>
    <property type="match status" value="1"/>
</dbReference>
<dbReference type="Pfam" id="PF01743">
    <property type="entry name" value="PolyA_pol"/>
    <property type="match status" value="1"/>
</dbReference>
<evidence type="ECO:0000256" key="5">
    <source>
        <dbReference type="ARBA" id="ARBA00022723"/>
    </source>
</evidence>
<evidence type="ECO:0000256" key="8">
    <source>
        <dbReference type="SAM" id="Coils"/>
    </source>
</evidence>
<evidence type="ECO:0000256" key="1">
    <source>
        <dbReference type="ARBA" id="ARBA00001946"/>
    </source>
</evidence>
<dbReference type="InterPro" id="IPR014065">
    <property type="entry name" value="tRNA_adenylyltransferase"/>
</dbReference>
<name>A0A6J7RRD4_9ZZZZ</name>
<dbReference type="AlphaFoldDB" id="A0A6J7RRD4"/>
<keyword evidence="6" id="KW-0547">Nucleotide-binding</keyword>
<organism evidence="10">
    <name type="scientific">freshwater metagenome</name>
    <dbReference type="NCBI Taxonomy" id="449393"/>
    <lineage>
        <taxon>unclassified sequences</taxon>
        <taxon>metagenomes</taxon>
        <taxon>ecological metagenomes</taxon>
    </lineage>
</organism>
<dbReference type="InterPro" id="IPR002646">
    <property type="entry name" value="PolA_pol_head_dom"/>
</dbReference>
<dbReference type="InterPro" id="IPR043519">
    <property type="entry name" value="NT_sf"/>
</dbReference>
<dbReference type="InterPro" id="IPR050264">
    <property type="entry name" value="Bact_CCA-adding_enz_type3_sf"/>
</dbReference>
<dbReference type="GO" id="GO:0016779">
    <property type="term" value="F:nucleotidyltransferase activity"/>
    <property type="evidence" value="ECO:0007669"/>
    <property type="project" value="UniProtKB-KW"/>
</dbReference>
<dbReference type="GO" id="GO:0046872">
    <property type="term" value="F:metal ion binding"/>
    <property type="evidence" value="ECO:0007669"/>
    <property type="project" value="UniProtKB-KW"/>
</dbReference>
<gene>
    <name evidence="10" type="ORF">UFOPK4098_01573</name>
    <name evidence="11" type="ORF">UFOPK4347_01597</name>
</gene>
<dbReference type="CDD" id="cd00077">
    <property type="entry name" value="HDc"/>
    <property type="match status" value="1"/>
</dbReference>
<dbReference type="CDD" id="cd05398">
    <property type="entry name" value="NT_ClassII-CCAase"/>
    <property type="match status" value="1"/>
</dbReference>
<dbReference type="SMART" id="SM00471">
    <property type="entry name" value="HDc"/>
    <property type="match status" value="1"/>
</dbReference>
<keyword evidence="5" id="KW-0479">Metal-binding</keyword>
<dbReference type="Pfam" id="PF12627">
    <property type="entry name" value="PolyA_pol_RNAbd"/>
    <property type="match status" value="1"/>
</dbReference>
<comment type="cofactor">
    <cofactor evidence="1">
        <name>Mg(2+)</name>
        <dbReference type="ChEBI" id="CHEBI:18420"/>
    </cofactor>
</comment>
<accession>A0A6J7RRD4</accession>
<dbReference type="InterPro" id="IPR006675">
    <property type="entry name" value="HDIG_dom"/>
</dbReference>
<feature type="coiled-coil region" evidence="8">
    <location>
        <begin position="394"/>
        <end position="421"/>
    </location>
</feature>
<proteinExistence type="predicted"/>
<evidence type="ECO:0000313" key="11">
    <source>
        <dbReference type="EMBL" id="CAB5067852.1"/>
    </source>
</evidence>
<evidence type="ECO:0000256" key="2">
    <source>
        <dbReference type="ARBA" id="ARBA00022679"/>
    </source>
</evidence>
<protein>
    <submittedName>
        <fullName evidence="10">Unannotated protein</fullName>
    </submittedName>
</protein>
<dbReference type="NCBIfam" id="TIGR02692">
    <property type="entry name" value="tRNA_CCA_actino"/>
    <property type="match status" value="1"/>
</dbReference>
<dbReference type="GO" id="GO:0000049">
    <property type="term" value="F:tRNA binding"/>
    <property type="evidence" value="ECO:0007669"/>
    <property type="project" value="TreeGrafter"/>
</dbReference>
<dbReference type="Gene3D" id="3.30.460.10">
    <property type="entry name" value="Beta Polymerase, domain 2"/>
    <property type="match status" value="1"/>
</dbReference>
<dbReference type="PANTHER" id="PTHR46173:SF1">
    <property type="entry name" value="CCA TRNA NUCLEOTIDYLTRANSFERASE 1, MITOCHONDRIAL"/>
    <property type="match status" value="1"/>
</dbReference>
<dbReference type="InterPro" id="IPR003607">
    <property type="entry name" value="HD/PDEase_dom"/>
</dbReference>
<evidence type="ECO:0000256" key="3">
    <source>
        <dbReference type="ARBA" id="ARBA00022694"/>
    </source>
</evidence>
<dbReference type="EMBL" id="CAFBPN010000150">
    <property type="protein sequence ID" value="CAB5031286.1"/>
    <property type="molecule type" value="Genomic_DNA"/>
</dbReference>
<evidence type="ECO:0000313" key="10">
    <source>
        <dbReference type="EMBL" id="CAB5031286.1"/>
    </source>
</evidence>
<feature type="domain" description="HD/PDEase" evidence="9">
    <location>
        <begin position="261"/>
        <end position="475"/>
    </location>
</feature>
<keyword evidence="3" id="KW-0819">tRNA processing</keyword>
<keyword evidence="8" id="KW-0175">Coiled coil</keyword>
<keyword evidence="7" id="KW-0460">Magnesium</keyword>
<keyword evidence="2" id="KW-0808">Transferase</keyword>
<sequence length="476" mass="53587">MIPERFTPVLEELAPLTARFAAANKRLYLVGGTVRDLLLGPPSDAHLPGASPDMDFDATTDALPQEIKSIIEGWADAVWAQGEKFGTIGAKKNGRVYEITTHRAEAYSPDSRKPDVQFSDDIEADLSRRDFTINAMALELTSSSPVLVDPFNGAADLMTKVLRTPLSPEESFNDDPLRMLRAARFISALNLTAEPALIEAVKNMAPRLDIISRERIQHELDRLLTTDHPTAGLWFMVDTGLAAQFFPELPNMSVEQDPIHRHKDVLTHTLAVVENVRPTAHPTFDFRITRLAALFHDIGKPKTRAIHKGKGITFHHHEVVGARMTRDRLKALKYSSEDVQAITALVELHLRFHTYQMGWTDSAVRRYVRDAGPLLNELNVLTRCDCTTRNERKAMVLSQRMDELEKRIAELMEKEELAALRPELDGTEVMQRLGVQPGREVGKALNFLMEIRIEEGLLGADEIGRRLDAWWSEQKN</sequence>
<dbReference type="InterPro" id="IPR006674">
    <property type="entry name" value="HD_domain"/>
</dbReference>
<evidence type="ECO:0000256" key="6">
    <source>
        <dbReference type="ARBA" id="ARBA00022741"/>
    </source>
</evidence>
<dbReference type="Gene3D" id="1.10.3090.10">
    <property type="entry name" value="cca-adding enzyme, domain 2"/>
    <property type="match status" value="1"/>
</dbReference>
<dbReference type="Pfam" id="PF01966">
    <property type="entry name" value="HD"/>
    <property type="match status" value="1"/>
</dbReference>
<evidence type="ECO:0000259" key="9">
    <source>
        <dbReference type="SMART" id="SM00471"/>
    </source>
</evidence>
<evidence type="ECO:0000256" key="7">
    <source>
        <dbReference type="ARBA" id="ARBA00022842"/>
    </source>
</evidence>
<dbReference type="GO" id="GO:0000166">
    <property type="term" value="F:nucleotide binding"/>
    <property type="evidence" value="ECO:0007669"/>
    <property type="project" value="UniProtKB-KW"/>
</dbReference>